<dbReference type="EMBL" id="WEGH01000003">
    <property type="protein sequence ID" value="MQY06938.1"/>
    <property type="molecule type" value="Genomic_DNA"/>
</dbReference>
<evidence type="ECO:0000259" key="2">
    <source>
        <dbReference type="PROSITE" id="PS51186"/>
    </source>
</evidence>
<organism evidence="3 4">
    <name type="scientific">Actinomadura macrotermitis</name>
    <dbReference type="NCBI Taxonomy" id="2585200"/>
    <lineage>
        <taxon>Bacteria</taxon>
        <taxon>Bacillati</taxon>
        <taxon>Actinomycetota</taxon>
        <taxon>Actinomycetes</taxon>
        <taxon>Streptosporangiales</taxon>
        <taxon>Thermomonosporaceae</taxon>
        <taxon>Actinomadura</taxon>
    </lineage>
</organism>
<gene>
    <name evidence="3" type="ORF">ACRB68_50350</name>
</gene>
<keyword evidence="4" id="KW-1185">Reference proteome</keyword>
<dbReference type="InterPro" id="IPR016181">
    <property type="entry name" value="Acyl_CoA_acyltransferase"/>
</dbReference>
<dbReference type="InterPro" id="IPR000182">
    <property type="entry name" value="GNAT_dom"/>
</dbReference>
<evidence type="ECO:0000313" key="4">
    <source>
        <dbReference type="Proteomes" id="UP000487268"/>
    </source>
</evidence>
<sequence>MTAGTAIRAYRNGDIALIRAMSGRLSGRSLYHRFFVGTPHIPVAYLDSLRSVDHRDREVLLALRGDVVAVAEYARDPARPETAELAVLVADAWQRRGLAGPLLDTLGALALSHGITRFTADVLPGNGAARAAILRHRPGSPAVYTLDGTTRYLLETRPRTGSDAHGPFRPADEFVRSA</sequence>
<reference evidence="3 4" key="1">
    <citation type="submission" date="2019-10" db="EMBL/GenBank/DDBJ databases">
        <title>Actinomadura rubteroloni sp. nov. and Actinomadura macrotermitis sp. nov., isolated from the gut of fungus growing-termite Macrotermes natalensis.</title>
        <authorList>
            <person name="Benndorf R."/>
            <person name="Martin K."/>
            <person name="Kuefner M."/>
            <person name="De Beer W."/>
            <person name="Kaster A.-K."/>
            <person name="Vollmers J."/>
            <person name="Poulsen M."/>
            <person name="Beemelmanns C."/>
        </authorList>
    </citation>
    <scope>NUCLEOTIDE SEQUENCE [LARGE SCALE GENOMIC DNA]</scope>
    <source>
        <strain evidence="3 4">RB68</strain>
    </source>
</reference>
<evidence type="ECO:0000313" key="3">
    <source>
        <dbReference type="EMBL" id="MQY06938.1"/>
    </source>
</evidence>
<dbReference type="RefSeq" id="WP_153536463.1">
    <property type="nucleotide sequence ID" value="NZ_WEGH01000003.1"/>
</dbReference>
<dbReference type="CDD" id="cd04301">
    <property type="entry name" value="NAT_SF"/>
    <property type="match status" value="1"/>
</dbReference>
<dbReference type="OrthoDB" id="4256927at2"/>
<dbReference type="Proteomes" id="UP000487268">
    <property type="component" value="Unassembled WGS sequence"/>
</dbReference>
<feature type="region of interest" description="Disordered" evidence="1">
    <location>
        <begin position="157"/>
        <end position="178"/>
    </location>
</feature>
<feature type="domain" description="N-acetyltransferase" evidence="2">
    <location>
        <begin position="5"/>
        <end position="158"/>
    </location>
</feature>
<dbReference type="Gene3D" id="3.40.630.30">
    <property type="match status" value="1"/>
</dbReference>
<dbReference type="PROSITE" id="PS51186">
    <property type="entry name" value="GNAT"/>
    <property type="match status" value="1"/>
</dbReference>
<dbReference type="AlphaFoldDB" id="A0A7K0C0E6"/>
<accession>A0A7K0C0E6</accession>
<dbReference type="Pfam" id="PF00583">
    <property type="entry name" value="Acetyltransf_1"/>
    <property type="match status" value="1"/>
</dbReference>
<evidence type="ECO:0000256" key="1">
    <source>
        <dbReference type="SAM" id="MobiDB-lite"/>
    </source>
</evidence>
<dbReference type="GO" id="GO:0016747">
    <property type="term" value="F:acyltransferase activity, transferring groups other than amino-acyl groups"/>
    <property type="evidence" value="ECO:0007669"/>
    <property type="project" value="InterPro"/>
</dbReference>
<protein>
    <recommendedName>
        <fullName evidence="2">N-acetyltransferase domain-containing protein</fullName>
    </recommendedName>
</protein>
<dbReference type="SUPFAM" id="SSF55729">
    <property type="entry name" value="Acyl-CoA N-acyltransferases (Nat)"/>
    <property type="match status" value="1"/>
</dbReference>
<proteinExistence type="predicted"/>
<name>A0A7K0C0E6_9ACTN</name>
<comment type="caution">
    <text evidence="3">The sequence shown here is derived from an EMBL/GenBank/DDBJ whole genome shotgun (WGS) entry which is preliminary data.</text>
</comment>